<accession>Q29H02</accession>
<dbReference type="Proteomes" id="UP000001819">
    <property type="component" value="Chromosome X"/>
</dbReference>
<evidence type="ECO:0000313" key="3">
    <source>
        <dbReference type="RefSeq" id="XP_001354901.1"/>
    </source>
</evidence>
<feature type="compositionally biased region" description="Gly residues" evidence="1">
    <location>
        <begin position="132"/>
        <end position="142"/>
    </location>
</feature>
<dbReference type="InterPro" id="IPR038838">
    <property type="entry name" value="TRIR"/>
</dbReference>
<dbReference type="RefSeq" id="XP_033239669.1">
    <property type="nucleotide sequence ID" value="XM_033383778.1"/>
</dbReference>
<evidence type="ECO:0000313" key="2">
    <source>
        <dbReference type="Proteomes" id="UP000001819"/>
    </source>
</evidence>
<feature type="region of interest" description="Disordered" evidence="1">
    <location>
        <begin position="215"/>
        <end position="235"/>
    </location>
</feature>
<dbReference type="STRING" id="46245.Q29H02"/>
<dbReference type="KEGG" id="dpo:4814919"/>
<evidence type="ECO:0000313" key="7">
    <source>
        <dbReference type="RefSeq" id="XP_033239669.1"/>
    </source>
</evidence>
<dbReference type="OMA" id="QRCVGYQ"/>
<dbReference type="PANTHER" id="PTHR34753:SF1">
    <property type="entry name" value="TELOMERASE RNA COMPONENT INTERACTING RNASE"/>
    <property type="match status" value="1"/>
</dbReference>
<evidence type="ECO:0000313" key="6">
    <source>
        <dbReference type="RefSeq" id="XP_033239668.1"/>
    </source>
</evidence>
<dbReference type="GeneID" id="4814919"/>
<evidence type="ECO:0000313" key="4">
    <source>
        <dbReference type="RefSeq" id="XP_015041762.1"/>
    </source>
</evidence>
<dbReference type="ExpressionAtlas" id="Q29H02">
    <property type="expression patterns" value="baseline"/>
</dbReference>
<dbReference type="Bgee" id="FBgn0075114">
    <property type="expression patterns" value="Expressed in insect adult head and 2 other cell types or tissues"/>
</dbReference>
<proteinExistence type="predicted"/>
<sequence length="375" mass="42484">MSAARLPYYQQDHPPDQQRRGGRGQRGYSDRNASGSHRRERSRSIERRRYSRSRSRSRSRSIERSGQRRRRDERNDERRQQQPTRYHRERDSRERSRERDRDRDRERERDRDRDRDYSRRSSHYRRSDSPVSGGGGGGGGGCPSSSSSQRRYRQSSGGGSDPNAAQNPHNEAQPANRSNAMSAVGAYYNLDTEEPFDKERIHREMEEKLREALAREGKVYPPRKPEPPSHPVFANDGSFMELFKKMQQEKSQQLQIGQDYQLENSALGSGSTDLQTPTEAHPGIPCLPAIAVGAANSATAPYIAAAAAGKSAPPPPMVGRRRGGKVLKTGMVAKLKTQNEQDVDPKDFWSLYLAEVNKYKSNACDTDNGKRPLVK</sequence>
<organism evidence="2 4">
    <name type="scientific">Drosophila pseudoobscura pseudoobscura</name>
    <name type="common">Fruit fly</name>
    <dbReference type="NCBI Taxonomy" id="46245"/>
    <lineage>
        <taxon>Eukaryota</taxon>
        <taxon>Metazoa</taxon>
        <taxon>Ecdysozoa</taxon>
        <taxon>Arthropoda</taxon>
        <taxon>Hexapoda</taxon>
        <taxon>Insecta</taxon>
        <taxon>Pterygota</taxon>
        <taxon>Neoptera</taxon>
        <taxon>Endopterygota</taxon>
        <taxon>Diptera</taxon>
        <taxon>Brachycera</taxon>
        <taxon>Muscomorpha</taxon>
        <taxon>Ephydroidea</taxon>
        <taxon>Drosophilidae</taxon>
        <taxon>Drosophila</taxon>
        <taxon>Sophophora</taxon>
    </lineage>
</organism>
<dbReference type="PANTHER" id="PTHR34753">
    <property type="entry name" value="TELOMERASE RNA COMPONENT INTERACTING RNASE"/>
    <property type="match status" value="1"/>
</dbReference>
<accession>A0A6I8VIQ4</accession>
<dbReference type="RefSeq" id="XP_033239667.1">
    <property type="nucleotide sequence ID" value="XM_033383776.1"/>
</dbReference>
<feature type="compositionally biased region" description="Basic and acidic residues" evidence="1">
    <location>
        <begin position="215"/>
        <end position="227"/>
    </location>
</feature>
<protein>
    <submittedName>
        <fullName evidence="3 4 6 7">Pre-mRNA-splicing factor CWC25</fullName>
    </submittedName>
</protein>
<feature type="compositionally biased region" description="Basic residues" evidence="1">
    <location>
        <begin position="49"/>
        <end position="59"/>
    </location>
</feature>
<dbReference type="KEGG" id="dpo:117184821"/>
<gene>
    <name evidence="3 4 5" type="primary">LOC4814919</name>
    <name evidence="6 7" type="synonym">LOC117184821</name>
</gene>
<dbReference type="GO" id="GO:0008409">
    <property type="term" value="F:5'-3' exonuclease activity"/>
    <property type="evidence" value="ECO:0007669"/>
    <property type="project" value="InterPro"/>
</dbReference>
<evidence type="ECO:0000256" key="1">
    <source>
        <dbReference type="SAM" id="MobiDB-lite"/>
    </source>
</evidence>
<feature type="compositionally biased region" description="Basic and acidic residues" evidence="1">
    <location>
        <begin position="60"/>
        <end position="119"/>
    </location>
</feature>
<name>Q29H02_DROPS</name>
<dbReference type="GO" id="GO:0008408">
    <property type="term" value="F:3'-5' exonuclease activity"/>
    <property type="evidence" value="ECO:0007669"/>
    <property type="project" value="InterPro"/>
</dbReference>
<feature type="region of interest" description="Disordered" evidence="1">
    <location>
        <begin position="1"/>
        <end position="184"/>
    </location>
</feature>
<reference evidence="3 4" key="1">
    <citation type="submission" date="2025-04" db="UniProtKB">
        <authorList>
            <consortium name="RefSeq"/>
        </authorList>
    </citation>
    <scope>IDENTIFICATION</scope>
    <source>
        <strain evidence="3 4">MV-25-SWS-2005</strain>
        <strain evidence="3">MV2-25</strain>
        <tissue evidence="3 4">Whole body</tissue>
    </source>
</reference>
<dbReference type="RefSeq" id="XP_033239668.1">
    <property type="nucleotide sequence ID" value="XM_033383777.1"/>
</dbReference>
<dbReference type="RefSeq" id="XP_015041762.1">
    <property type="nucleotide sequence ID" value="XM_015186276.2"/>
</dbReference>
<evidence type="ECO:0000313" key="5">
    <source>
        <dbReference type="RefSeq" id="XP_033239667.1"/>
    </source>
</evidence>
<dbReference type="AlphaFoldDB" id="Q29H02"/>
<feature type="compositionally biased region" description="Polar residues" evidence="1">
    <location>
        <begin position="163"/>
        <end position="181"/>
    </location>
</feature>
<keyword evidence="2" id="KW-1185">Reference proteome</keyword>
<dbReference type="HOGENOM" id="CLU_734193_0_0_1"/>
<dbReference type="eggNOG" id="ENOG502S83W">
    <property type="taxonomic scope" value="Eukaryota"/>
</dbReference>
<dbReference type="RefSeq" id="XP_001354901.1">
    <property type="nucleotide sequence ID" value="XM_001354865.4"/>
</dbReference>